<dbReference type="AlphaFoldDB" id="A0AAD6NSK5"/>
<feature type="region of interest" description="Disordered" evidence="1">
    <location>
        <begin position="1"/>
        <end position="24"/>
    </location>
</feature>
<organism evidence="2 3">
    <name type="scientific">Salix udensis</name>
    <dbReference type="NCBI Taxonomy" id="889485"/>
    <lineage>
        <taxon>Eukaryota</taxon>
        <taxon>Viridiplantae</taxon>
        <taxon>Streptophyta</taxon>
        <taxon>Embryophyta</taxon>
        <taxon>Tracheophyta</taxon>
        <taxon>Spermatophyta</taxon>
        <taxon>Magnoliopsida</taxon>
        <taxon>eudicotyledons</taxon>
        <taxon>Gunneridae</taxon>
        <taxon>Pentapetalae</taxon>
        <taxon>rosids</taxon>
        <taxon>fabids</taxon>
        <taxon>Malpighiales</taxon>
        <taxon>Salicaceae</taxon>
        <taxon>Saliceae</taxon>
        <taxon>Salix</taxon>
    </lineage>
</organism>
<gene>
    <name evidence="2" type="ORF">OIU84_015453</name>
</gene>
<evidence type="ECO:0000313" key="3">
    <source>
        <dbReference type="Proteomes" id="UP001162972"/>
    </source>
</evidence>
<name>A0AAD6NSK5_9ROSI</name>
<evidence type="ECO:0000313" key="2">
    <source>
        <dbReference type="EMBL" id="KAJ6403544.1"/>
    </source>
</evidence>
<sequence>MERDFLGLGLGPRNNPVTKKEEATDTTLKDSGVLFFHY</sequence>
<protein>
    <submittedName>
        <fullName evidence="2">Uncharacterized protein</fullName>
    </submittedName>
</protein>
<dbReference type="EMBL" id="JAPFFJ010000018">
    <property type="protein sequence ID" value="KAJ6403544.1"/>
    <property type="molecule type" value="Genomic_DNA"/>
</dbReference>
<evidence type="ECO:0000256" key="1">
    <source>
        <dbReference type="SAM" id="MobiDB-lite"/>
    </source>
</evidence>
<reference evidence="2 3" key="1">
    <citation type="journal article" date="2023" name="Int. J. Mol. Sci.">
        <title>De Novo Assembly and Annotation of 11 Diverse Shrub Willow (Salix) Genomes Reveals Novel Gene Organization in Sex-Linked Regions.</title>
        <authorList>
            <person name="Hyden B."/>
            <person name="Feng K."/>
            <person name="Yates T.B."/>
            <person name="Jawdy S."/>
            <person name="Cereghino C."/>
            <person name="Smart L.B."/>
            <person name="Muchero W."/>
        </authorList>
    </citation>
    <scope>NUCLEOTIDE SEQUENCE [LARGE SCALE GENOMIC DNA]</scope>
    <source>
        <tissue evidence="2">Shoot tip</tissue>
    </source>
</reference>
<dbReference type="Proteomes" id="UP001162972">
    <property type="component" value="Chromosome 4"/>
</dbReference>
<keyword evidence="3" id="KW-1185">Reference proteome</keyword>
<accession>A0AAD6NSK5</accession>
<proteinExistence type="predicted"/>
<comment type="caution">
    <text evidence="2">The sequence shown here is derived from an EMBL/GenBank/DDBJ whole genome shotgun (WGS) entry which is preliminary data.</text>
</comment>